<feature type="transmembrane region" description="Helical" evidence="1">
    <location>
        <begin position="12"/>
        <end position="36"/>
    </location>
</feature>
<dbReference type="AlphaFoldDB" id="A0A2W0EUW1"/>
<dbReference type="SUPFAM" id="SSF50998">
    <property type="entry name" value="Quinoprotein alcohol dehydrogenase-like"/>
    <property type="match status" value="1"/>
</dbReference>
<feature type="non-terminal residue" evidence="3">
    <location>
        <position position="241"/>
    </location>
</feature>
<feature type="transmembrane region" description="Helical" evidence="1">
    <location>
        <begin position="88"/>
        <end position="112"/>
    </location>
</feature>
<dbReference type="InterPro" id="IPR011047">
    <property type="entry name" value="Quinoprotein_ADH-like_sf"/>
</dbReference>
<gene>
    <name evidence="3" type="ORF">CRX42_18875</name>
</gene>
<accession>A0A2W0EUW1</accession>
<name>A0A2W0EUW1_PSEJE</name>
<sequence>MNNSGAAAGSKWLLAGLGVLIALIGLGLAGGGGYLIALGGSGYFLLMGLAMLVSGLMIARRKPLGARLYGVALVLTAIWAVWDAGLEYWPLVSRVLTFAVIGLVVALIYPTLVRASGATGGRGAYGLAGILGVGVVATMAYMFVPTHVVKNTTVPAITPVTPGTEQKDWAHWGNTTAGNRFAALDQINKGNIDKLQVAWTFRTGDIPQSTGAGAEDQNTPLQIGDTVYTCTAYGKVFALDA</sequence>
<organism evidence="3 4">
    <name type="scientific">Pseudomonas jessenii</name>
    <dbReference type="NCBI Taxonomy" id="77298"/>
    <lineage>
        <taxon>Bacteria</taxon>
        <taxon>Pseudomonadati</taxon>
        <taxon>Pseudomonadota</taxon>
        <taxon>Gammaproteobacteria</taxon>
        <taxon>Pseudomonadales</taxon>
        <taxon>Pseudomonadaceae</taxon>
        <taxon>Pseudomonas</taxon>
    </lineage>
</organism>
<dbReference type="InterPro" id="IPR002372">
    <property type="entry name" value="PQQ_rpt_dom"/>
</dbReference>
<reference evidence="3 4" key="1">
    <citation type="journal article" date="2018" name="Appl. Microbiol. Biotechnol.">
        <title>Characterization of the caprolactam degradation pathway in Pseudomonas jessenii using mass spectrometry-based proteomics.</title>
        <authorList>
            <person name="Otzen M."/>
            <person name="Palacio C."/>
            <person name="Janssen D.B."/>
        </authorList>
    </citation>
    <scope>NUCLEOTIDE SEQUENCE [LARGE SCALE GENOMIC DNA]</scope>
    <source>
        <strain evidence="3 4">GO3</strain>
    </source>
</reference>
<feature type="transmembrane region" description="Helical" evidence="1">
    <location>
        <begin position="42"/>
        <end position="59"/>
    </location>
</feature>
<dbReference type="Pfam" id="PF01011">
    <property type="entry name" value="PQQ"/>
    <property type="match status" value="1"/>
</dbReference>
<proteinExistence type="predicted"/>
<dbReference type="Gene3D" id="2.140.10.10">
    <property type="entry name" value="Quinoprotein alcohol dehydrogenase-like superfamily"/>
    <property type="match status" value="1"/>
</dbReference>
<keyword evidence="1" id="KW-0472">Membrane</keyword>
<dbReference type="Proteomes" id="UP000247437">
    <property type="component" value="Unassembled WGS sequence"/>
</dbReference>
<evidence type="ECO:0000313" key="3">
    <source>
        <dbReference type="EMBL" id="PYY68991.1"/>
    </source>
</evidence>
<comment type="caution">
    <text evidence="3">The sequence shown here is derived from an EMBL/GenBank/DDBJ whole genome shotgun (WGS) entry which is preliminary data.</text>
</comment>
<dbReference type="EMBL" id="PDLL01000242">
    <property type="protein sequence ID" value="PYY68991.1"/>
    <property type="molecule type" value="Genomic_DNA"/>
</dbReference>
<protein>
    <submittedName>
        <fullName evidence="3">Membrane-bound PQQ-dependent dehydrogenase, glucose/quinate/shikimate family</fullName>
    </submittedName>
</protein>
<feature type="transmembrane region" description="Helical" evidence="1">
    <location>
        <begin position="66"/>
        <end position="82"/>
    </location>
</feature>
<evidence type="ECO:0000313" key="4">
    <source>
        <dbReference type="Proteomes" id="UP000247437"/>
    </source>
</evidence>
<keyword evidence="1" id="KW-0812">Transmembrane</keyword>
<keyword evidence="1" id="KW-1133">Transmembrane helix</keyword>
<evidence type="ECO:0000259" key="2">
    <source>
        <dbReference type="Pfam" id="PF01011"/>
    </source>
</evidence>
<feature type="domain" description="Pyrrolo-quinoline quinone repeat" evidence="2">
    <location>
        <begin position="169"/>
        <end position="241"/>
    </location>
</feature>
<evidence type="ECO:0000256" key="1">
    <source>
        <dbReference type="SAM" id="Phobius"/>
    </source>
</evidence>
<feature type="transmembrane region" description="Helical" evidence="1">
    <location>
        <begin position="124"/>
        <end position="144"/>
    </location>
</feature>